<sequence length="495" mass="54707">MDDAWEALDVDDSDLPSLVRPPILLPCKRPPPPPPPPLQQQKQNPIKSNINNNKPFLSLEPCSQFSRSSQNQPKFNDPETLDSQSQSQQKTLPHFDNEKNDGPPSTSYSRLIPGPAGTIQATMKNWQARNNRTNEDRIPTQEYLRRMNGEDENEDDEDFKRNSWLCAMEFLRNESSSMDSSVFEGGSVLKSSLNSIKNCITTERVPLVVAIVKSCTPNGLGDLIVTLKDPTGTVSANVHQKVLTESEFGKDISVGSVLILQQVAVFSPSHSAHYLNITHRNLVKVISKDSGPPTKGYEASTVRFAAWATEESRKTRPEIAEKASNTRLGAAEGITNEVVRGYTNKKGSVDDDRQMEESIAARVSFHFNSSYQPAAAPAAELENVVVRQREANGATVEVETVRGDVMNKEQKIDDIDRCPKGGGQIESLNCSSSGLRHDSSAEKFVDHLQHQETGRVSGFKKQKQQLISTTSLPEWTDEQLEELLAASCEDGTSLF</sequence>
<proteinExistence type="predicted"/>
<feature type="compositionally biased region" description="Acidic residues" evidence="1">
    <location>
        <begin position="1"/>
        <end position="14"/>
    </location>
</feature>
<dbReference type="InParanoid" id="A0A200PU19"/>
<feature type="region of interest" description="Disordered" evidence="1">
    <location>
        <begin position="1"/>
        <end position="116"/>
    </location>
</feature>
<feature type="compositionally biased region" description="Low complexity" evidence="1">
    <location>
        <begin position="39"/>
        <end position="55"/>
    </location>
</feature>
<evidence type="ECO:0000256" key="1">
    <source>
        <dbReference type="SAM" id="MobiDB-lite"/>
    </source>
</evidence>
<dbReference type="PANTHER" id="PTHR14523">
    <property type="entry name" value="UNCHARACTERIZED PROTEIN C17ORF53 HOMOLOG"/>
    <property type="match status" value="1"/>
</dbReference>
<evidence type="ECO:0000313" key="4">
    <source>
        <dbReference type="Proteomes" id="UP000195402"/>
    </source>
</evidence>
<dbReference type="PANTHER" id="PTHR14523:SF1">
    <property type="entry name" value="HOMOLOGOUS RECOMBINATION OB-FOLD PROTEIN"/>
    <property type="match status" value="1"/>
</dbReference>
<dbReference type="OrthoDB" id="550780at2759"/>
<feature type="domain" description="Homologous recombination OB-fold protein OB-fold" evidence="2">
    <location>
        <begin position="203"/>
        <end position="289"/>
    </location>
</feature>
<dbReference type="EMBL" id="MVGT01004039">
    <property type="protein sequence ID" value="OVA01713.1"/>
    <property type="molecule type" value="Genomic_DNA"/>
</dbReference>
<feature type="compositionally biased region" description="Polar residues" evidence="1">
    <location>
        <begin position="81"/>
        <end position="91"/>
    </location>
</feature>
<evidence type="ECO:0000313" key="3">
    <source>
        <dbReference type="EMBL" id="OVA01713.1"/>
    </source>
</evidence>
<comment type="caution">
    <text evidence="3">The sequence shown here is derived from an EMBL/GenBank/DDBJ whole genome shotgun (WGS) entry which is preliminary data.</text>
</comment>
<dbReference type="GO" id="GO:0000725">
    <property type="term" value="P:recombinational repair"/>
    <property type="evidence" value="ECO:0007669"/>
    <property type="project" value="InterPro"/>
</dbReference>
<dbReference type="OMA" id="RIPTQEY"/>
<feature type="compositionally biased region" description="Low complexity" evidence="1">
    <location>
        <begin position="15"/>
        <end position="27"/>
    </location>
</feature>
<gene>
    <name evidence="3" type="ORF">BVC80_9071g35</name>
</gene>
<dbReference type="Pfam" id="PF15072">
    <property type="entry name" value="HROB"/>
    <property type="match status" value="1"/>
</dbReference>
<dbReference type="STRING" id="56857.A0A200PU19"/>
<organism evidence="3 4">
    <name type="scientific">Macleaya cordata</name>
    <name type="common">Five-seeded plume-poppy</name>
    <name type="synonym">Bocconia cordata</name>
    <dbReference type="NCBI Taxonomy" id="56857"/>
    <lineage>
        <taxon>Eukaryota</taxon>
        <taxon>Viridiplantae</taxon>
        <taxon>Streptophyta</taxon>
        <taxon>Embryophyta</taxon>
        <taxon>Tracheophyta</taxon>
        <taxon>Spermatophyta</taxon>
        <taxon>Magnoliopsida</taxon>
        <taxon>Ranunculales</taxon>
        <taxon>Papaveraceae</taxon>
        <taxon>Papaveroideae</taxon>
        <taxon>Macleaya</taxon>
    </lineage>
</organism>
<accession>A0A200PU19</accession>
<dbReference type="InterPro" id="IPR028045">
    <property type="entry name" value="HROB"/>
</dbReference>
<dbReference type="Proteomes" id="UP000195402">
    <property type="component" value="Unassembled WGS sequence"/>
</dbReference>
<protein>
    <recommendedName>
        <fullName evidence="2">Homologous recombination OB-fold protein OB-fold domain-containing protein</fullName>
    </recommendedName>
</protein>
<name>A0A200PU19_MACCD</name>
<feature type="compositionally biased region" description="Polar residues" evidence="1">
    <location>
        <begin position="61"/>
        <end position="74"/>
    </location>
</feature>
<reference evidence="3 4" key="1">
    <citation type="journal article" date="2017" name="Mol. Plant">
        <title>The Genome of Medicinal Plant Macleaya cordata Provides New Insights into Benzylisoquinoline Alkaloids Metabolism.</title>
        <authorList>
            <person name="Liu X."/>
            <person name="Liu Y."/>
            <person name="Huang P."/>
            <person name="Ma Y."/>
            <person name="Qing Z."/>
            <person name="Tang Q."/>
            <person name="Cao H."/>
            <person name="Cheng P."/>
            <person name="Zheng Y."/>
            <person name="Yuan Z."/>
            <person name="Zhou Y."/>
            <person name="Liu J."/>
            <person name="Tang Z."/>
            <person name="Zhuo Y."/>
            <person name="Zhang Y."/>
            <person name="Yu L."/>
            <person name="Huang J."/>
            <person name="Yang P."/>
            <person name="Peng Q."/>
            <person name="Zhang J."/>
            <person name="Jiang W."/>
            <person name="Zhang Z."/>
            <person name="Lin K."/>
            <person name="Ro D.K."/>
            <person name="Chen X."/>
            <person name="Xiong X."/>
            <person name="Shang Y."/>
            <person name="Huang S."/>
            <person name="Zeng J."/>
        </authorList>
    </citation>
    <scope>NUCLEOTIDE SEQUENCE [LARGE SCALE GENOMIC DNA]</scope>
    <source>
        <strain evidence="4">cv. BLH2017</strain>
        <tissue evidence="3">Root</tissue>
    </source>
</reference>
<dbReference type="AlphaFoldDB" id="A0A200PU19"/>
<keyword evidence="4" id="KW-1185">Reference proteome</keyword>
<evidence type="ECO:0000259" key="2">
    <source>
        <dbReference type="Pfam" id="PF15072"/>
    </source>
</evidence>
<feature type="compositionally biased region" description="Pro residues" evidence="1">
    <location>
        <begin position="28"/>
        <end position="38"/>
    </location>
</feature>
<dbReference type="InterPro" id="IPR058570">
    <property type="entry name" value="HROB_OB"/>
</dbReference>